<name>A0ABT2ASR6_9BURK</name>
<evidence type="ECO:0000256" key="4">
    <source>
        <dbReference type="ARBA" id="ARBA00022692"/>
    </source>
</evidence>
<keyword evidence="8 10" id="KW-0472">Membrane</keyword>
<dbReference type="InterPro" id="IPR050330">
    <property type="entry name" value="Bact_OuterMem_StrucFunc"/>
</dbReference>
<evidence type="ECO:0000256" key="3">
    <source>
        <dbReference type="ARBA" id="ARBA00022452"/>
    </source>
</evidence>
<feature type="chain" id="PRO_5045248801" evidence="11">
    <location>
        <begin position="23"/>
        <end position="345"/>
    </location>
</feature>
<organism evidence="13 14">
    <name type="scientific">Massilia agri</name>
    <dbReference type="NCBI Taxonomy" id="1886785"/>
    <lineage>
        <taxon>Bacteria</taxon>
        <taxon>Pseudomonadati</taxon>
        <taxon>Pseudomonadota</taxon>
        <taxon>Betaproteobacteria</taxon>
        <taxon>Burkholderiales</taxon>
        <taxon>Oxalobacteraceae</taxon>
        <taxon>Telluria group</taxon>
        <taxon>Massilia</taxon>
    </lineage>
</organism>
<dbReference type="PROSITE" id="PS01068">
    <property type="entry name" value="OMPA_1"/>
    <property type="match status" value="1"/>
</dbReference>
<dbReference type="RefSeq" id="WP_258829750.1">
    <property type="nucleotide sequence ID" value="NZ_JANUHA010000018.1"/>
</dbReference>
<feature type="signal peptide" evidence="11">
    <location>
        <begin position="1"/>
        <end position="22"/>
    </location>
</feature>
<evidence type="ECO:0000256" key="7">
    <source>
        <dbReference type="ARBA" id="ARBA00023114"/>
    </source>
</evidence>
<evidence type="ECO:0000313" key="13">
    <source>
        <dbReference type="EMBL" id="MCS0598743.1"/>
    </source>
</evidence>
<dbReference type="InterPro" id="IPR027385">
    <property type="entry name" value="Beta-barrel_OMP"/>
</dbReference>
<dbReference type="InterPro" id="IPR006665">
    <property type="entry name" value="OmpA-like"/>
</dbReference>
<dbReference type="SUPFAM" id="SSF103088">
    <property type="entry name" value="OmpA-like"/>
    <property type="match status" value="1"/>
</dbReference>
<evidence type="ECO:0000259" key="12">
    <source>
        <dbReference type="PROSITE" id="PS51123"/>
    </source>
</evidence>
<keyword evidence="3" id="KW-1134">Transmembrane beta strand</keyword>
<dbReference type="Proteomes" id="UP001206572">
    <property type="component" value="Unassembled WGS sequence"/>
</dbReference>
<dbReference type="Gene3D" id="3.30.1330.60">
    <property type="entry name" value="OmpA-like domain"/>
    <property type="match status" value="1"/>
</dbReference>
<keyword evidence="9" id="KW-0998">Cell outer membrane</keyword>
<dbReference type="Pfam" id="PF13505">
    <property type="entry name" value="OMP_b-brl"/>
    <property type="match status" value="1"/>
</dbReference>
<dbReference type="InterPro" id="IPR036737">
    <property type="entry name" value="OmpA-like_sf"/>
</dbReference>
<dbReference type="Gene3D" id="2.40.160.20">
    <property type="match status" value="1"/>
</dbReference>
<dbReference type="CDD" id="cd07185">
    <property type="entry name" value="OmpA_C-like"/>
    <property type="match status" value="1"/>
</dbReference>
<proteinExistence type="predicted"/>
<dbReference type="PANTHER" id="PTHR30329:SF21">
    <property type="entry name" value="LIPOPROTEIN YIAD-RELATED"/>
    <property type="match status" value="1"/>
</dbReference>
<evidence type="ECO:0000256" key="8">
    <source>
        <dbReference type="ARBA" id="ARBA00023136"/>
    </source>
</evidence>
<evidence type="ECO:0000256" key="5">
    <source>
        <dbReference type="ARBA" id="ARBA00022729"/>
    </source>
</evidence>
<feature type="domain" description="OmpA-like" evidence="12">
    <location>
        <begin position="218"/>
        <end position="341"/>
    </location>
</feature>
<gene>
    <name evidence="13" type="ORF">NX780_20580</name>
</gene>
<keyword evidence="14" id="KW-1185">Reference proteome</keyword>
<evidence type="ECO:0000256" key="9">
    <source>
        <dbReference type="ARBA" id="ARBA00023237"/>
    </source>
</evidence>
<dbReference type="EMBL" id="JANUHA010000018">
    <property type="protein sequence ID" value="MCS0598743.1"/>
    <property type="molecule type" value="Genomic_DNA"/>
</dbReference>
<accession>A0ABT2ASR6</accession>
<dbReference type="SUPFAM" id="SSF56925">
    <property type="entry name" value="OMPA-like"/>
    <property type="match status" value="1"/>
</dbReference>
<reference evidence="13 14" key="1">
    <citation type="submission" date="2022-08" db="EMBL/GenBank/DDBJ databases">
        <title>Reclassification of Massilia species as members of the genera Telluria, Duganella, Pseudoduganella, Mokoshia gen. nov. and Zemynaea gen. nov. using orthogonal and non-orthogonal genome-based approaches.</title>
        <authorList>
            <person name="Bowman J.P."/>
        </authorList>
    </citation>
    <scope>NUCLEOTIDE SEQUENCE [LARGE SCALE GENOMIC DNA]</scope>
    <source>
        <strain evidence="13 14">JCM 31661</strain>
    </source>
</reference>
<evidence type="ECO:0000256" key="10">
    <source>
        <dbReference type="PROSITE-ProRule" id="PRU00473"/>
    </source>
</evidence>
<sequence>MNNTKKIALAVAILCSAGTALAQEAPAINPSWYIQPSVVHAKPDADFGVNDRDTGGGLKFGKAINQYWDVQFGGSQVRFEEGANNYRQTLLGVDALLMLSRERFRPFVLFGLGVERDKVENPLRRVGHNSPYGTVGIGFQASLTPQWSLQADLRSVRGFLRHDEDFGFKRSNNKYLTVGLNYAFNPPPVAAAPAPAPAPVVEAPAPAPAPAPVAPPPARFEKVTLEATKLFEFDKADLIMPSPKLDEIASALQADTSITDVDITGYTDRLGSEKYNLKLSERRANSVRDYLISKGVDGNRLKAYGKGEANPLVQCNEKNRAALIACLEPNRRVEVEQITVEKRVQ</sequence>
<dbReference type="InterPro" id="IPR006690">
    <property type="entry name" value="OMPA-like_CS"/>
</dbReference>
<keyword evidence="4" id="KW-0812">Transmembrane</keyword>
<protein>
    <submittedName>
        <fullName evidence="13">OmpA family protein</fullName>
    </submittedName>
</protein>
<evidence type="ECO:0000313" key="14">
    <source>
        <dbReference type="Proteomes" id="UP001206572"/>
    </source>
</evidence>
<comment type="subcellular location">
    <subcellularLocation>
        <location evidence="1">Cell outer membrane</location>
        <topology evidence="1">Multi-pass membrane protein</topology>
    </subcellularLocation>
</comment>
<evidence type="ECO:0000256" key="2">
    <source>
        <dbReference type="ARBA" id="ARBA00022448"/>
    </source>
</evidence>
<comment type="caution">
    <text evidence="13">The sequence shown here is derived from an EMBL/GenBank/DDBJ whole genome shotgun (WGS) entry which is preliminary data.</text>
</comment>
<evidence type="ECO:0000256" key="6">
    <source>
        <dbReference type="ARBA" id="ARBA00023065"/>
    </source>
</evidence>
<evidence type="ECO:0000256" key="11">
    <source>
        <dbReference type="SAM" id="SignalP"/>
    </source>
</evidence>
<dbReference type="PROSITE" id="PS51123">
    <property type="entry name" value="OMPA_2"/>
    <property type="match status" value="1"/>
</dbReference>
<keyword evidence="6" id="KW-0406">Ion transport</keyword>
<keyword evidence="5 11" id="KW-0732">Signal</keyword>
<dbReference type="Pfam" id="PF00691">
    <property type="entry name" value="OmpA"/>
    <property type="match status" value="1"/>
</dbReference>
<dbReference type="InterPro" id="IPR006664">
    <property type="entry name" value="OMP_bac"/>
</dbReference>
<keyword evidence="2" id="KW-0813">Transport</keyword>
<dbReference type="InterPro" id="IPR011250">
    <property type="entry name" value="OMP/PagP_B-barrel"/>
</dbReference>
<dbReference type="PRINTS" id="PR01021">
    <property type="entry name" value="OMPADOMAIN"/>
</dbReference>
<keyword evidence="7" id="KW-0626">Porin</keyword>
<dbReference type="PANTHER" id="PTHR30329">
    <property type="entry name" value="STATOR ELEMENT OF FLAGELLAR MOTOR COMPLEX"/>
    <property type="match status" value="1"/>
</dbReference>
<evidence type="ECO:0000256" key="1">
    <source>
        <dbReference type="ARBA" id="ARBA00004571"/>
    </source>
</evidence>